<keyword evidence="2" id="KW-1185">Reference proteome</keyword>
<dbReference type="AlphaFoldDB" id="A0A5C2HA12"/>
<accession>A0A5C2HA12</accession>
<gene>
    <name evidence="1" type="ORF">APAC_1976</name>
</gene>
<organism evidence="1 2">
    <name type="scientific">Malaciobacter pacificus</name>
    <dbReference type="NCBI Taxonomy" id="1080223"/>
    <lineage>
        <taxon>Bacteria</taxon>
        <taxon>Pseudomonadati</taxon>
        <taxon>Campylobacterota</taxon>
        <taxon>Epsilonproteobacteria</taxon>
        <taxon>Campylobacterales</taxon>
        <taxon>Arcobacteraceae</taxon>
        <taxon>Malaciobacter</taxon>
    </lineage>
</organism>
<reference evidence="2" key="2">
    <citation type="submission" date="2019-09" db="EMBL/GenBank/DDBJ databases">
        <title>Complete genome sequencing of four Arcobacter species reveals a diverse suite of mobile elements.</title>
        <authorList>
            <person name="On S.L.W."/>
            <person name="Miller W.G."/>
            <person name="Biggs P."/>
            <person name="Cornelius A."/>
            <person name="Vandamme P."/>
        </authorList>
    </citation>
    <scope>NUCLEOTIDE SEQUENCE [LARGE SCALE GENOMIC DNA]</scope>
    <source>
        <strain evidence="2">LMG 26638</strain>
    </source>
</reference>
<dbReference type="KEGG" id="apai:APAC_1976"/>
<sequence length="140" mass="16442">MDEKLEANYEIQVFRKSDSKFIDSYYLYSDDKSTALNEGIKHYENLYPISDYNFVVEYWGEFESDRGFEMSLDSELHSNLDTEKLSNLLNNLSENSSIANDLKFANEQIIEIKNSNLSAQEKEFQIKVLNETIENLREIQ</sequence>
<reference evidence="1 2" key="1">
    <citation type="submission" date="2019-09" db="EMBL/GenBank/DDBJ databases">
        <title>Complete genome sequencing of four Arcobacter species reveals a diverse suite of mobile elements.</title>
        <authorList>
            <person name="Miller W.G."/>
            <person name="Yee E."/>
            <person name="Bono J.L."/>
        </authorList>
    </citation>
    <scope>NUCLEOTIDE SEQUENCE [LARGE SCALE GENOMIC DNA]</scope>
    <source>
        <strain evidence="1 2">LMG 26638</strain>
    </source>
</reference>
<evidence type="ECO:0000313" key="2">
    <source>
        <dbReference type="Proteomes" id="UP000322726"/>
    </source>
</evidence>
<protein>
    <submittedName>
        <fullName evidence="1">Uncharacterized protein</fullName>
    </submittedName>
</protein>
<evidence type="ECO:0000313" key="1">
    <source>
        <dbReference type="EMBL" id="QEP35048.1"/>
    </source>
</evidence>
<name>A0A5C2HA12_9BACT</name>
<reference evidence="1 2" key="3">
    <citation type="submission" date="2019-09" db="EMBL/GenBank/DDBJ databases">
        <title>Taxonomic note: a critical rebuttal of the proposed division of the genus Arcobacter into six genera, emended descriptions of Arcobacter anaerophilus and the genus Arcobacter, and an assessment of genus-level boundaries for Epsilonproteobacteria using in silico genomic comparator tools.</title>
        <authorList>
            <person name="On S.L.W."/>
            <person name="Miller W.G."/>
            <person name="Biggs P."/>
            <person name="Cornelius A."/>
            <person name="Vandamme P."/>
        </authorList>
    </citation>
    <scope>NUCLEOTIDE SEQUENCE [LARGE SCALE GENOMIC DNA]</scope>
    <source>
        <strain evidence="1 2">LMG 26638</strain>
    </source>
</reference>
<dbReference type="EMBL" id="CP035928">
    <property type="protein sequence ID" value="QEP35048.1"/>
    <property type="molecule type" value="Genomic_DNA"/>
</dbReference>
<dbReference type="RefSeq" id="WP_130233952.1">
    <property type="nucleotide sequence ID" value="NZ_BMEF01000058.1"/>
</dbReference>
<proteinExistence type="predicted"/>
<dbReference type="OrthoDB" id="5345831at2"/>
<dbReference type="Proteomes" id="UP000322726">
    <property type="component" value="Chromosome"/>
</dbReference>